<accession>A0ABR3JXK0</accession>
<name>A0ABR3JXK0_9AGAR</name>
<gene>
    <name evidence="1" type="ORF">HGRIS_011771</name>
</gene>
<comment type="caution">
    <text evidence="1">The sequence shown here is derived from an EMBL/GenBank/DDBJ whole genome shotgun (WGS) entry which is preliminary data.</text>
</comment>
<sequence>MWLAGAILSLSQRKSWFPGGCSAPGAYPQAVCKQLTAVTALSFMNGALSELISSTGLTIPSRIYSAALLLSP</sequence>
<dbReference type="EMBL" id="JASNQZ010000002">
    <property type="protein sequence ID" value="KAL0960135.1"/>
    <property type="molecule type" value="Genomic_DNA"/>
</dbReference>
<proteinExistence type="predicted"/>
<protein>
    <submittedName>
        <fullName evidence="1">Uncharacterized protein</fullName>
    </submittedName>
</protein>
<dbReference type="Proteomes" id="UP001556367">
    <property type="component" value="Unassembled WGS sequence"/>
</dbReference>
<evidence type="ECO:0000313" key="1">
    <source>
        <dbReference type="EMBL" id="KAL0960135.1"/>
    </source>
</evidence>
<keyword evidence="2" id="KW-1185">Reference proteome</keyword>
<evidence type="ECO:0000313" key="2">
    <source>
        <dbReference type="Proteomes" id="UP001556367"/>
    </source>
</evidence>
<organism evidence="1 2">
    <name type="scientific">Hohenbuehelia grisea</name>
    <dbReference type="NCBI Taxonomy" id="104357"/>
    <lineage>
        <taxon>Eukaryota</taxon>
        <taxon>Fungi</taxon>
        <taxon>Dikarya</taxon>
        <taxon>Basidiomycota</taxon>
        <taxon>Agaricomycotina</taxon>
        <taxon>Agaricomycetes</taxon>
        <taxon>Agaricomycetidae</taxon>
        <taxon>Agaricales</taxon>
        <taxon>Pleurotineae</taxon>
        <taxon>Pleurotaceae</taxon>
        <taxon>Hohenbuehelia</taxon>
    </lineage>
</organism>
<reference evidence="2" key="1">
    <citation type="submission" date="2024-06" db="EMBL/GenBank/DDBJ databases">
        <title>Multi-omics analyses provide insights into the biosynthesis of the anticancer antibiotic pleurotin in Hohenbuehelia grisea.</title>
        <authorList>
            <person name="Weaver J.A."/>
            <person name="Alberti F."/>
        </authorList>
    </citation>
    <scope>NUCLEOTIDE SEQUENCE [LARGE SCALE GENOMIC DNA]</scope>
    <source>
        <strain evidence="2">T-177</strain>
    </source>
</reference>